<feature type="domain" description="Glycosyltransferase 2-like" evidence="7">
    <location>
        <begin position="4"/>
        <end position="148"/>
    </location>
</feature>
<protein>
    <submittedName>
        <fullName evidence="8">CDP-glycerol glycerophosphotransferase family protein</fullName>
    </submittedName>
</protein>
<keyword evidence="9" id="KW-1185">Reference proteome</keyword>
<reference evidence="8" key="1">
    <citation type="submission" date="2022-11" db="EMBL/GenBank/DDBJ databases">
        <title>Robbsia betulipollinis sp. nov., isolated from pollen of birch (Betula pendula).</title>
        <authorList>
            <person name="Shi H."/>
            <person name="Ambika Manirajan B."/>
            <person name="Ratering S."/>
            <person name="Geissler-Plaum R."/>
            <person name="Schnell S."/>
        </authorList>
    </citation>
    <scope>NUCLEOTIDE SEQUENCE</scope>
    <source>
        <strain evidence="8">Bb-Pol-6</strain>
    </source>
</reference>
<evidence type="ECO:0000256" key="3">
    <source>
        <dbReference type="ARBA" id="ARBA00022475"/>
    </source>
</evidence>
<name>A0ABT3ZK13_9BURK</name>
<dbReference type="InterPro" id="IPR011990">
    <property type="entry name" value="TPR-like_helical_dom_sf"/>
</dbReference>
<dbReference type="InterPro" id="IPR043149">
    <property type="entry name" value="TagF_N"/>
</dbReference>
<evidence type="ECO:0000256" key="1">
    <source>
        <dbReference type="ARBA" id="ARBA00004202"/>
    </source>
</evidence>
<comment type="similarity">
    <text evidence="2">Belongs to the CDP-glycerol glycerophosphotransferase family.</text>
</comment>
<accession>A0ABT3ZK13</accession>
<evidence type="ECO:0000313" key="8">
    <source>
        <dbReference type="EMBL" id="MCY0386878.1"/>
    </source>
</evidence>
<evidence type="ECO:0000256" key="5">
    <source>
        <dbReference type="ARBA" id="ARBA00022944"/>
    </source>
</evidence>
<dbReference type="InterPro" id="IPR029044">
    <property type="entry name" value="Nucleotide-diphossugar_trans"/>
</dbReference>
<keyword evidence="4" id="KW-0808">Transferase</keyword>
<proteinExistence type="inferred from homology"/>
<sequence length="1376" mass="157238">MISAVYGAEDYLNDFFRSLTRQTLDFKSSIELIMVDDGSIDASASVIKKWQARYPGNILYLHKQNGGQASARNMGMKYATGEWLTFIDPDDFVAANYFEEVENTLSSVTEPVSIVACKLVFYHEKNRRYSDSHPLRSLFTKHTQMVDLRKSCRHIQLFTNSAFFEKSIVTDNDITFDVRIRPTFEDAHFISRYLSHTLSRPAAYIGSTRYLYRKRQQNNSSVDTSWEKSGQYHDVLEYGVLDMLYQYRDRYDEIPLIIQRTALYQVIWYFKKMLNKPAAAGFLGNEGKEKFLHLLNQIFEHIDTETILSFDLAGIWFYHRVGLISLYKKTSIPFQIIYISDCDREQGLFQILYYSKASSHESFHIGGSQIRPIFEKTRRHTFFDTDFVVERIIWLPLTEDGMLDVKIAGYATRFSIGAQHRKKISILEIRRHFEERARARLPAGTGARMLKFIARLPPVRRRFSDAWALMDRNTQADDNGEHLYRHIDRHHPSINAFYIIDRQSHDWKRLKKDNFRLVAFNSLAHKLLLLNCSHLVTSHIDVHIIHALSPATYGDRMKFKLTFLQHGVIVNDMSPWLNTKKFSLFITSSKQEYHAISGHGTYKFSPREVRLTGLPRHDALFDSGAPEKCIVIMPTWRQSLMGPIIPGTGKRALNPRFSESQYFQEWSALLRDPTFARLTQEKGYRIVFFPHANIQPYLDLFSIPYYITVLTHRQNSIQDLFRSGAVMITDYSSVACEFGFMQKPVIYFHYERRRRATGEHLYEFSDYTLTGFGPVAETVEEVTAALDDIVGRDCRMADEYQRRSDAYFGYRDTRNCERVVDAIRALGQPVTGVRPTPAQLRDEIGRAYEAAAWGAVAQGCAMLRSHPDRSTDDDRHAALFGACAALDDTAAGVPSRRFVAQPASRRWERLLDNAAWDRDSVLLARRQFFLARLDAGDYPGALMAVRQLPRAQARVGDPTSFRIQARLAGLAAEHDDVRVTRRIVTRLLAASWRNTAYTCCDGDRNWLRALAAYFTHRGDDLKARCALMQSLRMHPDDAPGARRLNGLLDRYEETHRSRRQRSAVFCDALGTRAALSSKPLDIAICLAAECRLAEEYDTATEILQRALGERPFDPFLHLEAGETALSRERWQDAAKHFRTARHALRARNLPRLDRGLLLASKHHDACRGLTRIARKALAAYPDDYAVAAAFARVALREQRWRDAEQSACRAMELSARHAASHRIEAGKIRLATLQSQGRASDALQHVDHLISLDLVDREILEEHAALAFGLGKWHAAACTFERLAQTAESDAHRSQLMLKRAQSLWWEGQRKDAGGILRDELEARGYAAFAANDLAAAMAAWSPDGIANYIGRFSEHLHRPLPRLASPIPTCDEGAS</sequence>
<evidence type="ECO:0000313" key="9">
    <source>
        <dbReference type="Proteomes" id="UP001082899"/>
    </source>
</evidence>
<comment type="caution">
    <text evidence="8">The sequence shown here is derived from an EMBL/GenBank/DDBJ whole genome shotgun (WGS) entry which is preliminary data.</text>
</comment>
<dbReference type="Pfam" id="PF00535">
    <property type="entry name" value="Glycos_transf_2"/>
    <property type="match status" value="1"/>
</dbReference>
<evidence type="ECO:0000256" key="4">
    <source>
        <dbReference type="ARBA" id="ARBA00022679"/>
    </source>
</evidence>
<comment type="subcellular location">
    <subcellularLocation>
        <location evidence="1">Cell membrane</location>
        <topology evidence="1">Peripheral membrane protein</topology>
    </subcellularLocation>
</comment>
<dbReference type="Pfam" id="PF04464">
    <property type="entry name" value="Glyphos_transf"/>
    <property type="match status" value="1"/>
</dbReference>
<dbReference type="Gene3D" id="3.40.50.12580">
    <property type="match status" value="1"/>
</dbReference>
<dbReference type="InterPro" id="IPR001173">
    <property type="entry name" value="Glyco_trans_2-like"/>
</dbReference>
<dbReference type="PANTHER" id="PTHR22916">
    <property type="entry name" value="GLYCOSYLTRANSFERASE"/>
    <property type="match status" value="1"/>
</dbReference>
<organism evidence="8 9">
    <name type="scientific">Robbsia betulipollinis</name>
    <dbReference type="NCBI Taxonomy" id="2981849"/>
    <lineage>
        <taxon>Bacteria</taxon>
        <taxon>Pseudomonadati</taxon>
        <taxon>Pseudomonadota</taxon>
        <taxon>Betaproteobacteria</taxon>
        <taxon>Burkholderiales</taxon>
        <taxon>Burkholderiaceae</taxon>
        <taxon>Robbsia</taxon>
    </lineage>
</organism>
<dbReference type="InterPro" id="IPR043148">
    <property type="entry name" value="TagF_C"/>
</dbReference>
<dbReference type="Gene3D" id="3.90.550.10">
    <property type="entry name" value="Spore Coat Polysaccharide Biosynthesis Protein SpsA, Chain A"/>
    <property type="match status" value="1"/>
</dbReference>
<dbReference type="EMBL" id="JAPMXC010000001">
    <property type="protein sequence ID" value="MCY0386878.1"/>
    <property type="molecule type" value="Genomic_DNA"/>
</dbReference>
<dbReference type="RefSeq" id="WP_267846540.1">
    <property type="nucleotide sequence ID" value="NZ_JAPMXC010000001.1"/>
</dbReference>
<keyword evidence="5" id="KW-0777">Teichoic acid biosynthesis</keyword>
<dbReference type="PANTHER" id="PTHR22916:SF3">
    <property type="entry name" value="UDP-GLCNAC:BETAGAL BETA-1,3-N-ACETYLGLUCOSAMINYLTRANSFERASE-LIKE PROTEIN 1"/>
    <property type="match status" value="1"/>
</dbReference>
<keyword evidence="6" id="KW-0472">Membrane</keyword>
<dbReference type="CDD" id="cd00761">
    <property type="entry name" value="Glyco_tranf_GTA_type"/>
    <property type="match status" value="1"/>
</dbReference>
<evidence type="ECO:0000256" key="6">
    <source>
        <dbReference type="ARBA" id="ARBA00023136"/>
    </source>
</evidence>
<evidence type="ECO:0000259" key="7">
    <source>
        <dbReference type="Pfam" id="PF00535"/>
    </source>
</evidence>
<evidence type="ECO:0000256" key="2">
    <source>
        <dbReference type="ARBA" id="ARBA00010488"/>
    </source>
</evidence>
<dbReference type="Gene3D" id="1.25.40.10">
    <property type="entry name" value="Tetratricopeptide repeat domain"/>
    <property type="match status" value="2"/>
</dbReference>
<dbReference type="SUPFAM" id="SSF53448">
    <property type="entry name" value="Nucleotide-diphospho-sugar transferases"/>
    <property type="match status" value="1"/>
</dbReference>
<dbReference type="Proteomes" id="UP001082899">
    <property type="component" value="Unassembled WGS sequence"/>
</dbReference>
<dbReference type="InterPro" id="IPR007554">
    <property type="entry name" value="Glycerophosphate_synth"/>
</dbReference>
<dbReference type="SUPFAM" id="SSF53756">
    <property type="entry name" value="UDP-Glycosyltransferase/glycogen phosphorylase"/>
    <property type="match status" value="1"/>
</dbReference>
<keyword evidence="3" id="KW-1003">Cell membrane</keyword>
<dbReference type="Gene3D" id="3.40.50.11820">
    <property type="match status" value="1"/>
</dbReference>
<gene>
    <name evidence="8" type="ORF">OVY01_06470</name>
</gene>
<dbReference type="SUPFAM" id="SSF48452">
    <property type="entry name" value="TPR-like"/>
    <property type="match status" value="1"/>
</dbReference>